<feature type="non-terminal residue" evidence="10">
    <location>
        <position position="579"/>
    </location>
</feature>
<dbReference type="GO" id="GO:0005930">
    <property type="term" value="C:axoneme"/>
    <property type="evidence" value="ECO:0007669"/>
    <property type="project" value="TreeGrafter"/>
</dbReference>
<evidence type="ECO:0000256" key="1">
    <source>
        <dbReference type="ARBA" id="ARBA00004138"/>
    </source>
</evidence>
<proteinExistence type="predicted"/>
<evidence type="ECO:0000256" key="7">
    <source>
        <dbReference type="ARBA" id="ARBA00023212"/>
    </source>
</evidence>
<comment type="caution">
    <text evidence="10">The sequence shown here is derived from an EMBL/GenBank/DDBJ whole genome shotgun (WGS) entry which is preliminary data.</text>
</comment>
<keyword evidence="7" id="KW-0206">Cytoskeleton</keyword>
<keyword evidence="6 9" id="KW-0175">Coiled coil</keyword>
<evidence type="ECO:0000256" key="4">
    <source>
        <dbReference type="ARBA" id="ARBA00022574"/>
    </source>
</evidence>
<evidence type="ECO:0000313" key="11">
    <source>
        <dbReference type="Proteomes" id="UP001233999"/>
    </source>
</evidence>
<evidence type="ECO:0000256" key="3">
    <source>
        <dbReference type="ARBA" id="ARBA00022490"/>
    </source>
</evidence>
<evidence type="ECO:0000256" key="9">
    <source>
        <dbReference type="SAM" id="Coils"/>
    </source>
</evidence>
<dbReference type="GO" id="GO:0060271">
    <property type="term" value="P:cilium assembly"/>
    <property type="evidence" value="ECO:0007669"/>
    <property type="project" value="TreeGrafter"/>
</dbReference>
<keyword evidence="4" id="KW-0853">WD repeat</keyword>
<dbReference type="Proteomes" id="UP001233999">
    <property type="component" value="Unassembled WGS sequence"/>
</dbReference>
<keyword evidence="11" id="KW-1185">Reference proteome</keyword>
<feature type="coiled-coil region" evidence="9">
    <location>
        <begin position="459"/>
        <end position="516"/>
    </location>
</feature>
<gene>
    <name evidence="10" type="ORF">L9F63_026125</name>
</gene>
<reference evidence="10" key="2">
    <citation type="submission" date="2023-05" db="EMBL/GenBank/DDBJ databases">
        <authorList>
            <person name="Fouks B."/>
        </authorList>
    </citation>
    <scope>NUCLEOTIDE SEQUENCE</scope>
    <source>
        <strain evidence="10">Stay&amp;Tobe</strain>
        <tissue evidence="10">Testes</tissue>
    </source>
</reference>
<accession>A0AAD8E2F5</accession>
<evidence type="ECO:0000256" key="5">
    <source>
        <dbReference type="ARBA" id="ARBA00022737"/>
    </source>
</evidence>
<dbReference type="AlphaFoldDB" id="A0AAD8E2F5"/>
<keyword evidence="3" id="KW-0963">Cytoplasm</keyword>
<dbReference type="Pfam" id="PF25828">
    <property type="entry name" value="CC_Cfap43"/>
    <property type="match status" value="1"/>
</dbReference>
<evidence type="ECO:0000256" key="8">
    <source>
        <dbReference type="ARBA" id="ARBA00023273"/>
    </source>
</evidence>
<organism evidence="10 11">
    <name type="scientific">Diploptera punctata</name>
    <name type="common">Pacific beetle cockroach</name>
    <dbReference type="NCBI Taxonomy" id="6984"/>
    <lineage>
        <taxon>Eukaryota</taxon>
        <taxon>Metazoa</taxon>
        <taxon>Ecdysozoa</taxon>
        <taxon>Arthropoda</taxon>
        <taxon>Hexapoda</taxon>
        <taxon>Insecta</taxon>
        <taxon>Pterygota</taxon>
        <taxon>Neoptera</taxon>
        <taxon>Polyneoptera</taxon>
        <taxon>Dictyoptera</taxon>
        <taxon>Blattodea</taxon>
        <taxon>Blaberoidea</taxon>
        <taxon>Blaberidae</taxon>
        <taxon>Diplopterinae</taxon>
        <taxon>Diploptera</taxon>
    </lineage>
</organism>
<keyword evidence="8" id="KW-0966">Cell projection</keyword>
<dbReference type="EMBL" id="JASPKZ010010646">
    <property type="protein sequence ID" value="KAJ9574229.1"/>
    <property type="molecule type" value="Genomic_DNA"/>
</dbReference>
<evidence type="ECO:0000313" key="10">
    <source>
        <dbReference type="EMBL" id="KAJ9574229.1"/>
    </source>
</evidence>
<reference evidence="10" key="1">
    <citation type="journal article" date="2023" name="IScience">
        <title>Live-bearing cockroach genome reveals convergent evolutionary mechanisms linked to viviparity in insects and beyond.</title>
        <authorList>
            <person name="Fouks B."/>
            <person name="Harrison M.C."/>
            <person name="Mikhailova A.A."/>
            <person name="Marchal E."/>
            <person name="English S."/>
            <person name="Carruthers M."/>
            <person name="Jennings E.C."/>
            <person name="Chiamaka E.L."/>
            <person name="Frigard R.A."/>
            <person name="Pippel M."/>
            <person name="Attardo G.M."/>
            <person name="Benoit J.B."/>
            <person name="Bornberg-Bauer E."/>
            <person name="Tobe S.S."/>
        </authorList>
    </citation>
    <scope>NUCLEOTIDE SEQUENCE</scope>
    <source>
        <strain evidence="10">Stay&amp;Tobe</strain>
    </source>
</reference>
<keyword evidence="5" id="KW-0677">Repeat</keyword>
<sequence length="579" mass="67435">EDQPKGFVIRASLAGITSSSINIRETLSALTTEREEEEEEDKALKLALSGSTSHEFVELYPNHHNQFEMTSYIQLYNEIILLMNVTNKLREYFNEKFNEVYNLKEREMAHVREKNARLYHVLSEMNKTDIEAIEPSWTQDEQPERIMTVEDKEVPISPYISPSEQMILDQLAAEEEAFRLAQLADNFRELALITMMDGVLELRWEDEIKKDIPKPKCMLDTGEKTPKDYNEEELRAIRCRILKTSIMFSVYAEKRNLIESTKEFNWKNRRISDSVLKFNNRLADLFLLKLKIESAIGYENLKIIRGKYRRAEYKRVSLNALTGLRSEINNKEACVIALQEKIQQIQTWTSDCRGIYEAMATRDRNLERNFRKEFPDVSVVVMEQLIKFFKRRPKIYQKAQLSVTLLNELSRCTTSTDKSSFFPTEYLDFLKALDGIDNYSNSPPIINEELWNSLCRIRRLKLESELKTRRAALEVAESEQTVSIYQKRLANEKQNLLTLQDKLQKIKDDLLEIKHNTEIQIVMKGGLVEVKTTGSLSDFSNAVLITRGKVEAINELVRKAGKKKLAAMYRLGIFVEEFL</sequence>
<evidence type="ECO:0000256" key="2">
    <source>
        <dbReference type="ARBA" id="ARBA00004245"/>
    </source>
</evidence>
<dbReference type="PANTHER" id="PTHR14885:SF1">
    <property type="entry name" value="CILIA- AND FLAGELLA-ASSOCIATED PROTEIN 43"/>
    <property type="match status" value="1"/>
</dbReference>
<protein>
    <submittedName>
        <fullName evidence="10">Uncharacterized protein</fullName>
    </submittedName>
</protein>
<evidence type="ECO:0000256" key="6">
    <source>
        <dbReference type="ARBA" id="ARBA00023054"/>
    </source>
</evidence>
<comment type="subcellular location">
    <subcellularLocation>
        <location evidence="1">Cell projection</location>
        <location evidence="1">Cilium</location>
    </subcellularLocation>
    <subcellularLocation>
        <location evidence="2">Cytoplasm</location>
        <location evidence="2">Cytoskeleton</location>
    </subcellularLocation>
</comment>
<dbReference type="PANTHER" id="PTHR14885">
    <property type="entry name" value="CILIA- AND FLAGELLA-ASSOCIATED PROTEIN 43-RELATED"/>
    <property type="match status" value="1"/>
</dbReference>
<feature type="coiled-coil region" evidence="9">
    <location>
        <begin position="20"/>
        <end position="47"/>
    </location>
</feature>
<name>A0AAD8E2F5_DIPPU</name>